<dbReference type="EMBL" id="CP002831">
    <property type="protein sequence ID" value="AFC23278.1"/>
    <property type="molecule type" value="Genomic_DNA"/>
</dbReference>
<dbReference type="Proteomes" id="UP000007519">
    <property type="component" value="Chromosome"/>
</dbReference>
<accession>H6KYZ4</accession>
<keyword evidence="1" id="KW-0732">Signal</keyword>
<evidence type="ECO:0000313" key="2">
    <source>
        <dbReference type="EMBL" id="AFC23278.1"/>
    </source>
</evidence>
<sequence>MTYRCLFVLLFSCLSLSSFAQLDDEVYDKEEDRKPLRNNRPGDLNGEKQNPLKGFFIGSSAGLDLWNSLFRIDFSPHLGYRISSFAHLGLGINYTYMYEMTSQANIHLIGPKAFLRIRPLPQYWESFYLHGELEQLYVRESNPNYTGGPNSPKYFQDIQPRANIGFGYTSNFDNGLGIFSEFLFDIYYLRSGTTYVNPVTYRAGLHYGF</sequence>
<reference evidence="2 3" key="1">
    <citation type="journal article" date="2012" name="Stand. Genomic Sci.">
        <title>Complete genome sequencing and analysis of Saprospira grandis str. Lewin, a predatory marine bacterium.</title>
        <authorList>
            <person name="Saw J.H."/>
            <person name="Yuryev A."/>
            <person name="Kanbe M."/>
            <person name="Hou S."/>
            <person name="Young A.G."/>
            <person name="Aizawa S."/>
            <person name="Alam M."/>
        </authorList>
    </citation>
    <scope>NUCLEOTIDE SEQUENCE [LARGE SCALE GENOMIC DNA]</scope>
    <source>
        <strain evidence="2 3">Lewin</strain>
    </source>
</reference>
<protein>
    <recommendedName>
        <fullName evidence="4">Outer membrane protein beta-barrel domain-containing protein</fullName>
    </recommendedName>
</protein>
<dbReference type="KEGG" id="sgn:SGRA_0539"/>
<evidence type="ECO:0008006" key="4">
    <source>
        <dbReference type="Google" id="ProtNLM"/>
    </source>
</evidence>
<feature type="chain" id="PRO_5003603709" description="Outer membrane protein beta-barrel domain-containing protein" evidence="1">
    <location>
        <begin position="21"/>
        <end position="209"/>
    </location>
</feature>
<proteinExistence type="predicted"/>
<name>H6KYZ4_SAPGL</name>
<keyword evidence="3" id="KW-1185">Reference proteome</keyword>
<gene>
    <name evidence="2" type="ordered locus">SGRA_0539</name>
</gene>
<dbReference type="AlphaFoldDB" id="H6KYZ4"/>
<evidence type="ECO:0000256" key="1">
    <source>
        <dbReference type="SAM" id="SignalP"/>
    </source>
</evidence>
<feature type="signal peptide" evidence="1">
    <location>
        <begin position="1"/>
        <end position="20"/>
    </location>
</feature>
<dbReference type="HOGENOM" id="CLU_1314673_0_0_10"/>
<organism evidence="2 3">
    <name type="scientific">Saprospira grandis (strain Lewin)</name>
    <dbReference type="NCBI Taxonomy" id="984262"/>
    <lineage>
        <taxon>Bacteria</taxon>
        <taxon>Pseudomonadati</taxon>
        <taxon>Bacteroidota</taxon>
        <taxon>Saprospiria</taxon>
        <taxon>Saprospirales</taxon>
        <taxon>Saprospiraceae</taxon>
        <taxon>Saprospira</taxon>
    </lineage>
</organism>
<evidence type="ECO:0000313" key="3">
    <source>
        <dbReference type="Proteomes" id="UP000007519"/>
    </source>
</evidence>